<dbReference type="Gene3D" id="2.170.120.20">
    <property type="entry name" value="Ribosomal protein L25, beta domain"/>
    <property type="match status" value="1"/>
</dbReference>
<dbReference type="InterPro" id="IPR020057">
    <property type="entry name" value="Ribosomal_bL25_b-dom"/>
</dbReference>
<keyword evidence="3 8" id="KW-0689">Ribosomal protein</keyword>
<feature type="domain" description="Large ribosomal subunit protein bL25 L25" evidence="6">
    <location>
        <begin position="6"/>
        <end position="91"/>
    </location>
</feature>
<dbReference type="AlphaFoldDB" id="A0A3B0TBP7"/>
<keyword evidence="2" id="KW-0694">RNA-binding</keyword>
<accession>A0A3B0TBP7</accession>
<keyword evidence="1" id="KW-0699">rRNA-binding</keyword>
<dbReference type="PANTHER" id="PTHR33284:SF1">
    <property type="entry name" value="RIBOSOMAL PROTEIN L25_GLN-TRNA SYNTHETASE, ANTI-CODON-BINDING DOMAIN-CONTAINING PROTEIN"/>
    <property type="match status" value="1"/>
</dbReference>
<dbReference type="GO" id="GO:0006412">
    <property type="term" value="P:translation"/>
    <property type="evidence" value="ECO:0007669"/>
    <property type="project" value="InterPro"/>
</dbReference>
<feature type="region of interest" description="Disordered" evidence="5">
    <location>
        <begin position="191"/>
        <end position="227"/>
    </location>
</feature>
<dbReference type="InterPro" id="IPR029751">
    <property type="entry name" value="Ribosomal_L25_dom"/>
</dbReference>
<dbReference type="HAMAP" id="MF_01334">
    <property type="entry name" value="Ribosomal_bL25_CTC"/>
    <property type="match status" value="1"/>
</dbReference>
<reference evidence="8" key="1">
    <citation type="submission" date="2018-06" db="EMBL/GenBank/DDBJ databases">
        <authorList>
            <person name="Zhirakovskaya E."/>
        </authorList>
    </citation>
    <scope>NUCLEOTIDE SEQUENCE</scope>
</reference>
<dbReference type="GO" id="GO:0022625">
    <property type="term" value="C:cytosolic large ribosomal subunit"/>
    <property type="evidence" value="ECO:0007669"/>
    <property type="project" value="TreeGrafter"/>
</dbReference>
<dbReference type="NCBIfam" id="TIGR00731">
    <property type="entry name" value="bL25_bact_ctc"/>
    <property type="match status" value="1"/>
</dbReference>
<dbReference type="InterPro" id="IPR001021">
    <property type="entry name" value="Ribosomal_bL25_long"/>
</dbReference>
<dbReference type="InterPro" id="IPR011035">
    <property type="entry name" value="Ribosomal_bL25/Gln-tRNA_synth"/>
</dbReference>
<dbReference type="Pfam" id="PF14693">
    <property type="entry name" value="Ribosomal_TL5_C"/>
    <property type="match status" value="1"/>
</dbReference>
<evidence type="ECO:0000259" key="7">
    <source>
        <dbReference type="Pfam" id="PF14693"/>
    </source>
</evidence>
<proteinExistence type="inferred from homology"/>
<keyword evidence="4" id="KW-0687">Ribonucleoprotein</keyword>
<name>A0A3B0TBP7_9ZZZZ</name>
<evidence type="ECO:0000256" key="5">
    <source>
        <dbReference type="SAM" id="MobiDB-lite"/>
    </source>
</evidence>
<evidence type="ECO:0000256" key="2">
    <source>
        <dbReference type="ARBA" id="ARBA00022884"/>
    </source>
</evidence>
<evidence type="ECO:0000256" key="3">
    <source>
        <dbReference type="ARBA" id="ARBA00022980"/>
    </source>
</evidence>
<dbReference type="InterPro" id="IPR020930">
    <property type="entry name" value="Ribosomal_uL5_bac-type"/>
</dbReference>
<evidence type="ECO:0000313" key="8">
    <source>
        <dbReference type="EMBL" id="VAW10787.1"/>
    </source>
</evidence>
<dbReference type="Gene3D" id="2.40.240.10">
    <property type="entry name" value="Ribosomal Protein L25, Chain P"/>
    <property type="match status" value="1"/>
</dbReference>
<dbReference type="GO" id="GO:0008097">
    <property type="term" value="F:5S rRNA binding"/>
    <property type="evidence" value="ECO:0007669"/>
    <property type="project" value="InterPro"/>
</dbReference>
<feature type="domain" description="Large ribosomal subunit protein bL25 beta" evidence="7">
    <location>
        <begin position="100"/>
        <end position="181"/>
    </location>
</feature>
<dbReference type="Pfam" id="PF01386">
    <property type="entry name" value="Ribosomal_L25p"/>
    <property type="match status" value="1"/>
</dbReference>
<gene>
    <name evidence="8" type="ORF">MNBD_BACTEROID03-637</name>
</gene>
<evidence type="ECO:0000256" key="4">
    <source>
        <dbReference type="ARBA" id="ARBA00023274"/>
    </source>
</evidence>
<dbReference type="GO" id="GO:0003735">
    <property type="term" value="F:structural constituent of ribosome"/>
    <property type="evidence" value="ECO:0007669"/>
    <property type="project" value="InterPro"/>
</dbReference>
<dbReference type="PANTHER" id="PTHR33284">
    <property type="entry name" value="RIBOSOMAL PROTEIN L25/GLN-TRNA SYNTHETASE, ANTI-CODON-BINDING DOMAIN-CONTAINING PROTEIN"/>
    <property type="match status" value="1"/>
</dbReference>
<protein>
    <submittedName>
        <fullName evidence="8">LSU ribosomal protein L25p</fullName>
    </submittedName>
</protein>
<dbReference type="CDD" id="cd00495">
    <property type="entry name" value="Ribosomal_L25_TL5_CTC"/>
    <property type="match status" value="1"/>
</dbReference>
<dbReference type="SUPFAM" id="SSF50715">
    <property type="entry name" value="Ribosomal protein L25-like"/>
    <property type="match status" value="1"/>
</dbReference>
<evidence type="ECO:0000259" key="6">
    <source>
        <dbReference type="Pfam" id="PF01386"/>
    </source>
</evidence>
<dbReference type="InterPro" id="IPR020056">
    <property type="entry name" value="Rbsml_bL25/Gln-tRNA_synth_N"/>
</dbReference>
<organism evidence="8">
    <name type="scientific">hydrothermal vent metagenome</name>
    <dbReference type="NCBI Taxonomy" id="652676"/>
    <lineage>
        <taxon>unclassified sequences</taxon>
        <taxon>metagenomes</taxon>
        <taxon>ecological metagenomes</taxon>
    </lineage>
</organism>
<sequence>MKLFTIKGSKRESVGKVATKALRNAGKVPCVLYGEGEPIHFSASELTFKPLVFTPNIYISNIDLGDDKTYETILQDIQFHPVTERILHIDFYQLKKGKELTLDVPIKIEGSAIGVKNGGAFIFSNRKVSITSIPKNIPDFILVNIENLDIENSFSIQDLEDVEDLVINHSDDFVICRIAAPMAEIVEEVVEEELAEGEGGATTEGEEGTAEGGEGAGEAPKAEEGKE</sequence>
<dbReference type="InterPro" id="IPR037121">
    <property type="entry name" value="Ribosomal_bL25_C"/>
</dbReference>
<evidence type="ECO:0000256" key="1">
    <source>
        <dbReference type="ARBA" id="ARBA00022730"/>
    </source>
</evidence>
<dbReference type="EMBL" id="UOEL01000040">
    <property type="protein sequence ID" value="VAW10787.1"/>
    <property type="molecule type" value="Genomic_DNA"/>
</dbReference>